<dbReference type="Gene3D" id="1.25.40.20">
    <property type="entry name" value="Ankyrin repeat-containing domain"/>
    <property type="match status" value="1"/>
</dbReference>
<keyword evidence="7" id="KW-1185">Reference proteome</keyword>
<dbReference type="AlphaFoldDB" id="A0A9X0AI11"/>
<evidence type="ECO:0000313" key="6">
    <source>
        <dbReference type="EMBL" id="KAJ8063177.1"/>
    </source>
</evidence>
<sequence length="1167" mass="131651">MPIVERFKRGFNSIKVRFGDRSEPLQEPSQAKLSLDTTSAVALSVKESGESSKQNDNEAASKNAPKSRHDDSASSEKLQADDPELFEHYSLIICREEAKSDDVNSNKAPKTLADTATLLEVCKNSLESMNSPSSRADKALEKTVEIVGLAKDFVGSVISAEPHAAVAWAGVCLFLPLLLNPSQQDDACRKGLEELPFLIQKYSLVEKISTTEISNPTLASTQHTLSNSIAELYTKILSFQAEVICQLNRSKVKGYFRKVFQTDKWENMHQDVLRIEGRCWGIAQAIDSDRCSKLSEECNSKLAELYTIGSEFLKVPRQTYQAVINLGQESEQRERTKEEMECLQAFRSGNLYEEQKNITPDRVPGTCNWLLKDSTFIDWKQGRGSGLLWISADPGCGKSVLSKAFVDDRLVAATQSTVICYFFFKDVSVDQRSPTKAIAALLHQIFSSETIEHLLKHAIKAWKADGKELCNIADSMWAILGAIAADSTAGDIVCVIDALDECDEVHRDYFVRKLSRLVSGKNQCHVRFLVTSRPYPEIHGIFEGLKIDSKSSFLRIAGEEESEAISSDIEMVIKHKVLRLPKLSESTKLHLIDRLQRMQNKTYLWLYLIWDNITTEARMTGRYENFDKVLDKLPDSVADAYEMMLNRNPHRARTEKLLHIIVGAERPLTTDEINIVMHINVDYTGTQAFKDVPLEDTDEYSAILRSLCGLFIRIEGRKVYLIHQTAKEFLVETQSEKRKEFFWKHCLQPDISRRILAEACISYLFLTDFDSCLNIQYASHDSPKTVGTERFCCFIDYSAVFWTVHYKFATSFFDPADIIKLCSYSNRRTIWLNVLIPGRQEAAIGSLFRTSINWEPDRKSLISIATTPLMIISYFNLYEAGKHIISAPGFDKHELEACNGPYTPLMLAIEGGSIDMGISPPLVMAVSHGNPAVLQSVLEVAIDERTSSGGKMTALDWAVILTGRSGIYMPHFISLLLNSMVHPMIEGYLETALWLAACRESVELVELLINSGADPNYGVFGQERWCILISPRGRGTEYLELGKPDHVADNLKLLLSKTETLPCEFVKKQLAKYASSQFDEIDLMRLLLNHPRHHGLIHDGWNSPIVFAAVYANMGSMELLMNEPYDINKCKAVVDWDEIYEAGRFAVKKGEAESGWVVEWRFRLRIH</sequence>
<accession>A0A9X0AI11</accession>
<evidence type="ECO:0008006" key="8">
    <source>
        <dbReference type="Google" id="ProtNLM"/>
    </source>
</evidence>
<evidence type="ECO:0000259" key="3">
    <source>
        <dbReference type="Pfam" id="PF17100"/>
    </source>
</evidence>
<dbReference type="Pfam" id="PF00023">
    <property type="entry name" value="Ank"/>
    <property type="match status" value="1"/>
</dbReference>
<dbReference type="OrthoDB" id="194358at2759"/>
<dbReference type="Pfam" id="PF24883">
    <property type="entry name" value="NPHP3_N"/>
    <property type="match status" value="1"/>
</dbReference>
<evidence type="ECO:0000259" key="5">
    <source>
        <dbReference type="Pfam" id="PF24883"/>
    </source>
</evidence>
<dbReference type="InterPro" id="IPR027417">
    <property type="entry name" value="P-loop_NTPase"/>
</dbReference>
<comment type="caution">
    <text evidence="6">The sequence shown here is derived from an EMBL/GenBank/DDBJ whole genome shotgun (WGS) entry which is preliminary data.</text>
</comment>
<feature type="domain" description="Nephrocystin 3-like N-terminal" evidence="5">
    <location>
        <begin position="365"/>
        <end position="533"/>
    </location>
</feature>
<dbReference type="EMBL" id="JAPEIS010000009">
    <property type="protein sequence ID" value="KAJ8063177.1"/>
    <property type="molecule type" value="Genomic_DNA"/>
</dbReference>
<dbReference type="Pfam" id="PF17100">
    <property type="entry name" value="NACHT_N"/>
    <property type="match status" value="1"/>
</dbReference>
<proteinExistence type="predicted"/>
<name>A0A9X0AI11_9HELO</name>
<dbReference type="PANTHER" id="PTHR10039">
    <property type="entry name" value="AMELOGENIN"/>
    <property type="match status" value="1"/>
</dbReference>
<protein>
    <recommendedName>
        <fullName evidence="8">NWD NACHT-NTPase N-terminal domain-containing protein</fullName>
    </recommendedName>
</protein>
<dbReference type="SMART" id="SM00248">
    <property type="entry name" value="ANK"/>
    <property type="match status" value="3"/>
</dbReference>
<evidence type="ECO:0000256" key="2">
    <source>
        <dbReference type="SAM" id="MobiDB-lite"/>
    </source>
</evidence>
<feature type="region of interest" description="Disordered" evidence="2">
    <location>
        <begin position="43"/>
        <end position="80"/>
    </location>
</feature>
<organism evidence="6 7">
    <name type="scientific">Sclerotinia nivalis</name>
    <dbReference type="NCBI Taxonomy" id="352851"/>
    <lineage>
        <taxon>Eukaryota</taxon>
        <taxon>Fungi</taxon>
        <taxon>Dikarya</taxon>
        <taxon>Ascomycota</taxon>
        <taxon>Pezizomycotina</taxon>
        <taxon>Leotiomycetes</taxon>
        <taxon>Helotiales</taxon>
        <taxon>Sclerotiniaceae</taxon>
        <taxon>Sclerotinia</taxon>
    </lineage>
</organism>
<feature type="domain" description="GPI inositol-deacylase winged helix" evidence="4">
    <location>
        <begin position="642"/>
        <end position="734"/>
    </location>
</feature>
<evidence type="ECO:0000259" key="4">
    <source>
        <dbReference type="Pfam" id="PF22939"/>
    </source>
</evidence>
<evidence type="ECO:0000256" key="1">
    <source>
        <dbReference type="ARBA" id="ARBA00022737"/>
    </source>
</evidence>
<dbReference type="InterPro" id="IPR036770">
    <property type="entry name" value="Ankyrin_rpt-contain_sf"/>
</dbReference>
<feature type="compositionally biased region" description="Basic and acidic residues" evidence="2">
    <location>
        <begin position="67"/>
        <end position="80"/>
    </location>
</feature>
<dbReference type="InterPro" id="IPR054471">
    <property type="entry name" value="GPIID_WHD"/>
</dbReference>
<evidence type="ECO:0000313" key="7">
    <source>
        <dbReference type="Proteomes" id="UP001152300"/>
    </source>
</evidence>
<dbReference type="Pfam" id="PF22939">
    <property type="entry name" value="WHD_GPIID"/>
    <property type="match status" value="1"/>
</dbReference>
<dbReference type="Gene3D" id="3.40.50.300">
    <property type="entry name" value="P-loop containing nucleotide triphosphate hydrolases"/>
    <property type="match status" value="1"/>
</dbReference>
<feature type="domain" description="NWD NACHT-NTPase N-terminal" evidence="3">
    <location>
        <begin position="76"/>
        <end position="273"/>
    </location>
</feature>
<keyword evidence="1" id="KW-0677">Repeat</keyword>
<dbReference type="InterPro" id="IPR056884">
    <property type="entry name" value="NPHP3-like_N"/>
</dbReference>
<feature type="compositionally biased region" description="Basic and acidic residues" evidence="2">
    <location>
        <begin position="47"/>
        <end position="56"/>
    </location>
</feature>
<dbReference type="InterPro" id="IPR002110">
    <property type="entry name" value="Ankyrin_rpt"/>
</dbReference>
<dbReference type="InterPro" id="IPR031359">
    <property type="entry name" value="NACHT_N"/>
</dbReference>
<gene>
    <name evidence="6" type="ORF">OCU04_008416</name>
</gene>
<dbReference type="SUPFAM" id="SSF48403">
    <property type="entry name" value="Ankyrin repeat"/>
    <property type="match status" value="1"/>
</dbReference>
<reference evidence="6" key="1">
    <citation type="submission" date="2022-11" db="EMBL/GenBank/DDBJ databases">
        <title>Genome Resource of Sclerotinia nivalis Strain SnTB1, a Plant Pathogen Isolated from American Ginseng.</title>
        <authorList>
            <person name="Fan S."/>
        </authorList>
    </citation>
    <scope>NUCLEOTIDE SEQUENCE</scope>
    <source>
        <strain evidence="6">SnTB1</strain>
    </source>
</reference>
<dbReference type="Proteomes" id="UP001152300">
    <property type="component" value="Unassembled WGS sequence"/>
</dbReference>